<sequence length="357" mass="38489">MTALDQYQRLEALALWRADATSSPREVIATFGNSRLTLMDMSEAPITQWSLAALRYSEEADPAGRPDAVGLTPDPEGAECLWFDDVDLKAAIAAVWIEEEAEAVDAAPSGNRVFRYVILAFVSIALVIGAILARPWAQDTLLAQVPEEVWRSVSREIVTAQSEQSGLYLCQRAGRADPALMEIQTRLGATQARMEPVLFTARQDVSPIIALPDHRVLLDADAMRSAAQPEALAGLMALGLARQDREQPRNRIASAIGMGGLIGLVTRGYLSEDTVAVAAAALAQLPEWERPADAEALRLLETAALPSKPLALILAGRGLPIERLEALADGDVIGAEPFTPALNDQTWLGLRSRCPAR</sequence>
<accession>A0A2R8ADW6</accession>
<keyword evidence="3" id="KW-1185">Reference proteome</keyword>
<evidence type="ECO:0000256" key="1">
    <source>
        <dbReference type="SAM" id="Phobius"/>
    </source>
</evidence>
<evidence type="ECO:0000313" key="2">
    <source>
        <dbReference type="EMBL" id="SPF30268.1"/>
    </source>
</evidence>
<evidence type="ECO:0000313" key="3">
    <source>
        <dbReference type="Proteomes" id="UP000244932"/>
    </source>
</evidence>
<evidence type="ECO:0008006" key="4">
    <source>
        <dbReference type="Google" id="ProtNLM"/>
    </source>
</evidence>
<protein>
    <recommendedName>
        <fullName evidence="4">Peptidase M48 domain-containing protein</fullName>
    </recommendedName>
</protein>
<reference evidence="2 3" key="1">
    <citation type="submission" date="2018-03" db="EMBL/GenBank/DDBJ databases">
        <authorList>
            <person name="Keele B.F."/>
        </authorList>
    </citation>
    <scope>NUCLEOTIDE SEQUENCE [LARGE SCALE GENOMIC DNA]</scope>
    <source>
        <strain evidence="2 3">CeCT 8812</strain>
    </source>
</reference>
<proteinExistence type="predicted"/>
<dbReference type="Proteomes" id="UP000244932">
    <property type="component" value="Unassembled WGS sequence"/>
</dbReference>
<name>A0A2R8ADW6_9RHOB</name>
<organism evidence="2 3">
    <name type="scientific">Pontivivens insulae</name>
    <dbReference type="NCBI Taxonomy" id="1639689"/>
    <lineage>
        <taxon>Bacteria</taxon>
        <taxon>Pseudomonadati</taxon>
        <taxon>Pseudomonadota</taxon>
        <taxon>Alphaproteobacteria</taxon>
        <taxon>Rhodobacterales</taxon>
        <taxon>Paracoccaceae</taxon>
        <taxon>Pontivivens</taxon>
    </lineage>
</organism>
<dbReference type="AlphaFoldDB" id="A0A2R8ADW6"/>
<dbReference type="OrthoDB" id="7822309at2"/>
<dbReference type="EMBL" id="OMKW01000003">
    <property type="protein sequence ID" value="SPF30268.1"/>
    <property type="molecule type" value="Genomic_DNA"/>
</dbReference>
<keyword evidence="1" id="KW-0812">Transmembrane</keyword>
<feature type="transmembrane region" description="Helical" evidence="1">
    <location>
        <begin position="116"/>
        <end position="137"/>
    </location>
</feature>
<dbReference type="RefSeq" id="WP_108782975.1">
    <property type="nucleotide sequence ID" value="NZ_OMKW01000003.1"/>
</dbReference>
<gene>
    <name evidence="2" type="ORF">POI8812_02604</name>
</gene>
<keyword evidence="1" id="KW-0472">Membrane</keyword>
<keyword evidence="1" id="KW-1133">Transmembrane helix</keyword>